<accession>A0ABT3P1G8</accession>
<dbReference type="Pfam" id="PF13340">
    <property type="entry name" value="DUF4096"/>
    <property type="match status" value="1"/>
</dbReference>
<dbReference type="RefSeq" id="WP_301592461.1">
    <property type="nucleotide sequence ID" value="NZ_JAPFQI010000030.1"/>
</dbReference>
<feature type="domain" description="Transposase IS4-like" evidence="1">
    <location>
        <begin position="112"/>
        <end position="256"/>
    </location>
</feature>
<dbReference type="InterPro" id="IPR002559">
    <property type="entry name" value="Transposase_11"/>
</dbReference>
<dbReference type="Proteomes" id="UP001526430">
    <property type="component" value="Unassembled WGS sequence"/>
</dbReference>
<dbReference type="InterPro" id="IPR025161">
    <property type="entry name" value="IS402-like_dom"/>
</dbReference>
<dbReference type="Pfam" id="PF01609">
    <property type="entry name" value="DDE_Tnp_1"/>
    <property type="match status" value="1"/>
</dbReference>
<evidence type="ECO:0000259" key="2">
    <source>
        <dbReference type="Pfam" id="PF13340"/>
    </source>
</evidence>
<evidence type="ECO:0000259" key="1">
    <source>
        <dbReference type="Pfam" id="PF01609"/>
    </source>
</evidence>
<gene>
    <name evidence="3" type="ORF">OF850_21860</name>
</gene>
<reference evidence="3 4" key="1">
    <citation type="submission" date="2022-10" db="EMBL/GenBank/DDBJ databases">
        <title>Roseococcus glaciei nov., sp. nov., isolated from glacier.</title>
        <authorList>
            <person name="Liu Q."/>
            <person name="Xin Y.-H."/>
        </authorList>
    </citation>
    <scope>NUCLEOTIDE SEQUENCE [LARGE SCALE GENOMIC DNA]</scope>
    <source>
        <strain evidence="3 4">MDT2-1-1</strain>
    </source>
</reference>
<comment type="caution">
    <text evidence="3">The sequence shown here is derived from an EMBL/GenBank/DDBJ whole genome shotgun (WGS) entry which is preliminary data.</text>
</comment>
<dbReference type="NCBIfam" id="NF033580">
    <property type="entry name" value="transpos_IS5_3"/>
    <property type="match status" value="1"/>
</dbReference>
<keyword evidence="4" id="KW-1185">Reference proteome</keyword>
<proteinExistence type="predicted"/>
<feature type="domain" description="Insertion element IS402-like" evidence="2">
    <location>
        <begin position="12"/>
        <end position="83"/>
    </location>
</feature>
<evidence type="ECO:0000313" key="3">
    <source>
        <dbReference type="EMBL" id="MCW8088242.1"/>
    </source>
</evidence>
<organism evidence="3 4">
    <name type="scientific">Sabulicella glaciei</name>
    <dbReference type="NCBI Taxonomy" id="2984948"/>
    <lineage>
        <taxon>Bacteria</taxon>
        <taxon>Pseudomonadati</taxon>
        <taxon>Pseudomonadota</taxon>
        <taxon>Alphaproteobacteria</taxon>
        <taxon>Acetobacterales</taxon>
        <taxon>Acetobacteraceae</taxon>
        <taxon>Sabulicella</taxon>
    </lineage>
</organism>
<name>A0ABT3P1G8_9PROT</name>
<protein>
    <submittedName>
        <fullName evidence="3">IS5 family transposase</fullName>
    </submittedName>
</protein>
<dbReference type="PANTHER" id="PTHR30007">
    <property type="entry name" value="PHP DOMAIN PROTEIN"/>
    <property type="match status" value="1"/>
</dbReference>
<dbReference type="EMBL" id="JAPFQI010000030">
    <property type="protein sequence ID" value="MCW8088242.1"/>
    <property type="molecule type" value="Genomic_DNA"/>
</dbReference>
<dbReference type="PANTHER" id="PTHR30007:SF1">
    <property type="entry name" value="BLR1914 PROTEIN"/>
    <property type="match status" value="1"/>
</dbReference>
<sequence length="276" mass="30819">MTWRSALIRGLLTDEEWSFFEPFVVSAGPLGGRPARSHRRVLDAIFWIARTGAPWRDLPAELGHWNSVFRQFRRWTASGLWDVMLEALADGGGDADLLQMFDSASIRAHHCAAGGRGDSPTGSWAFWVPSRLAAMGALRGGFTSKLHIRGNAHGLPIALHVTAGQEADCSNYDALMAARDSDPAIMLGDRGYDSDPIRQDLRDRGAVPEIPTKRNRHVQHSVSRPLYALRSRIECFINHLKNSRRVDTRYDQTSDSFLAFAALSSIRLWIRFVHAT</sequence>
<evidence type="ECO:0000313" key="4">
    <source>
        <dbReference type="Proteomes" id="UP001526430"/>
    </source>
</evidence>